<dbReference type="SUPFAM" id="SSF69349">
    <property type="entry name" value="Phage fibre proteins"/>
    <property type="match status" value="1"/>
</dbReference>
<reference evidence="3" key="1">
    <citation type="submission" date="2016-10" db="EMBL/GenBank/DDBJ databases">
        <authorList>
            <person name="Varghese N."/>
            <person name="Submissions S."/>
        </authorList>
    </citation>
    <scope>NUCLEOTIDE SEQUENCE [LARGE SCALE GENOMIC DNA]</scope>
    <source>
        <strain evidence="3">DSM 44208</strain>
    </source>
</reference>
<name>A0A1I5JPT1_9ACTN</name>
<accession>A0A1I5JPT1</accession>
<dbReference type="AlphaFoldDB" id="A0A1I5JPT1"/>
<dbReference type="EMBL" id="FOWQ01000001">
    <property type="protein sequence ID" value="SFO74729.1"/>
    <property type="molecule type" value="Genomic_DNA"/>
</dbReference>
<feature type="domain" description="Gp5/Type VI secretion system Vgr protein OB-fold" evidence="1">
    <location>
        <begin position="20"/>
        <end position="96"/>
    </location>
</feature>
<dbReference type="Gene3D" id="2.40.50.230">
    <property type="entry name" value="Gp5 N-terminal domain"/>
    <property type="match status" value="1"/>
</dbReference>
<dbReference type="STRING" id="1523247.SAMN05660464_0929"/>
<keyword evidence="3" id="KW-1185">Reference proteome</keyword>
<gene>
    <name evidence="2" type="ORF">SAMN05660464_0929</name>
</gene>
<dbReference type="Pfam" id="PF04717">
    <property type="entry name" value="Phage_base_V"/>
    <property type="match status" value="1"/>
</dbReference>
<evidence type="ECO:0000259" key="1">
    <source>
        <dbReference type="Pfam" id="PF04717"/>
    </source>
</evidence>
<evidence type="ECO:0000313" key="2">
    <source>
        <dbReference type="EMBL" id="SFO74729.1"/>
    </source>
</evidence>
<sequence length="223" mass="23499">MTDGAGHPLHWTGSSFFGLYPALITDIVDPDRLARVEVRYPWLGESGSGVRAWATLLSPYADDDQGWVALPAVGTQVVVGFEAGDLGRPYVVGSCWNGREMMPVTPTRPNDKRVLKTRSGAVLEFDDDAAAPKVTLSSREGHRVVLDDGARTLQVTHADGSTVTFTAGGQITVRAQATVEVTACALNVHAATAVFDGMVSCTNLVASVGVVSPSYTPGAGNVW</sequence>
<dbReference type="RefSeq" id="WP_091107205.1">
    <property type="nucleotide sequence ID" value="NZ_FOWQ01000001.1"/>
</dbReference>
<dbReference type="OrthoDB" id="1907165at2"/>
<evidence type="ECO:0000313" key="3">
    <source>
        <dbReference type="Proteomes" id="UP000198857"/>
    </source>
</evidence>
<dbReference type="SUPFAM" id="SSF69255">
    <property type="entry name" value="gp5 N-terminal domain-like"/>
    <property type="match status" value="1"/>
</dbReference>
<dbReference type="Proteomes" id="UP000198857">
    <property type="component" value="Unassembled WGS sequence"/>
</dbReference>
<protein>
    <recommendedName>
        <fullName evidence="1">Gp5/Type VI secretion system Vgr protein OB-fold domain-containing protein</fullName>
    </recommendedName>
</protein>
<dbReference type="InterPro" id="IPR006531">
    <property type="entry name" value="Gp5/Vgr_OB"/>
</dbReference>
<dbReference type="InterPro" id="IPR037026">
    <property type="entry name" value="Vgr_OB-fold_dom_sf"/>
</dbReference>
<organism evidence="2 3">
    <name type="scientific">Geodermatophilus dictyosporus</name>
    <dbReference type="NCBI Taxonomy" id="1523247"/>
    <lineage>
        <taxon>Bacteria</taxon>
        <taxon>Bacillati</taxon>
        <taxon>Actinomycetota</taxon>
        <taxon>Actinomycetes</taxon>
        <taxon>Geodermatophilales</taxon>
        <taxon>Geodermatophilaceae</taxon>
        <taxon>Geodermatophilus</taxon>
    </lineage>
</organism>
<proteinExistence type="predicted"/>